<keyword evidence="2" id="KW-0472">Membrane</keyword>
<protein>
    <submittedName>
        <fullName evidence="3">Uncharacterized protein</fullName>
    </submittedName>
</protein>
<dbReference type="AlphaFoldDB" id="A0AAV6UBJ9"/>
<proteinExistence type="predicted"/>
<gene>
    <name evidence="3" type="ORF">JTE90_028271</name>
</gene>
<feature type="compositionally biased region" description="Polar residues" evidence="1">
    <location>
        <begin position="157"/>
        <end position="167"/>
    </location>
</feature>
<keyword evidence="4" id="KW-1185">Reference proteome</keyword>
<feature type="region of interest" description="Disordered" evidence="1">
    <location>
        <begin position="153"/>
        <end position="270"/>
    </location>
</feature>
<sequence length="278" mass="31018">MTENASHVVVHHHFDNTSGEKLINMTCCIVLSVAIVLILLIIILAIIIYMVFRRKKRNIPTDASGSNLNKVDLSNVRRGISNPAASFDDNEIDINSNRQNIPMSMFRVNSGNMRADVSDSSAGLCEVLFPQQHQGEVIRDPPPKVVAYAGRIYSTARRPSSPQTSNISKRHSRQNSPPSKETFRRCPQPNPQQPLEFSGCPQPNPQQPLEFSTCPLPNSDQPVELSGCPRTESPPPSGSETRRDTGLSLEWDYTESRQYETSNDSETDVRDTVNICWV</sequence>
<comment type="caution">
    <text evidence="3">The sequence shown here is derived from an EMBL/GenBank/DDBJ whole genome shotgun (WGS) entry which is preliminary data.</text>
</comment>
<evidence type="ECO:0000313" key="4">
    <source>
        <dbReference type="Proteomes" id="UP000827092"/>
    </source>
</evidence>
<accession>A0AAV6UBJ9</accession>
<feature type="compositionally biased region" description="Polar residues" evidence="1">
    <location>
        <begin position="207"/>
        <end position="221"/>
    </location>
</feature>
<feature type="transmembrane region" description="Helical" evidence="2">
    <location>
        <begin position="22"/>
        <end position="52"/>
    </location>
</feature>
<keyword evidence="2" id="KW-0812">Transmembrane</keyword>
<evidence type="ECO:0000313" key="3">
    <source>
        <dbReference type="EMBL" id="KAG8181732.1"/>
    </source>
</evidence>
<organism evidence="3 4">
    <name type="scientific">Oedothorax gibbosus</name>
    <dbReference type="NCBI Taxonomy" id="931172"/>
    <lineage>
        <taxon>Eukaryota</taxon>
        <taxon>Metazoa</taxon>
        <taxon>Ecdysozoa</taxon>
        <taxon>Arthropoda</taxon>
        <taxon>Chelicerata</taxon>
        <taxon>Arachnida</taxon>
        <taxon>Araneae</taxon>
        <taxon>Araneomorphae</taxon>
        <taxon>Entelegynae</taxon>
        <taxon>Araneoidea</taxon>
        <taxon>Linyphiidae</taxon>
        <taxon>Erigoninae</taxon>
        <taxon>Oedothorax</taxon>
    </lineage>
</organism>
<dbReference type="EMBL" id="JAFNEN010000498">
    <property type="protein sequence ID" value="KAG8181732.1"/>
    <property type="molecule type" value="Genomic_DNA"/>
</dbReference>
<dbReference type="Proteomes" id="UP000827092">
    <property type="component" value="Unassembled WGS sequence"/>
</dbReference>
<reference evidence="3 4" key="1">
    <citation type="journal article" date="2022" name="Nat. Ecol. Evol.">
        <title>A masculinizing supergene underlies an exaggerated male reproductive morph in a spider.</title>
        <authorList>
            <person name="Hendrickx F."/>
            <person name="De Corte Z."/>
            <person name="Sonet G."/>
            <person name="Van Belleghem S.M."/>
            <person name="Kostlbacher S."/>
            <person name="Vangestel C."/>
        </authorList>
    </citation>
    <scope>NUCLEOTIDE SEQUENCE [LARGE SCALE GENOMIC DNA]</scope>
    <source>
        <strain evidence="3">W744_W776</strain>
    </source>
</reference>
<keyword evidence="2" id="KW-1133">Transmembrane helix</keyword>
<name>A0AAV6UBJ9_9ARAC</name>
<evidence type="ECO:0000256" key="1">
    <source>
        <dbReference type="SAM" id="MobiDB-lite"/>
    </source>
</evidence>
<evidence type="ECO:0000256" key="2">
    <source>
        <dbReference type="SAM" id="Phobius"/>
    </source>
</evidence>